<keyword evidence="8 18" id="KW-1114">Inhibition of host interferon signaling pathway by virus</keyword>
<evidence type="ECO:0000256" key="14">
    <source>
        <dbReference type="ARBA" id="ARBA00023200"/>
    </source>
</evidence>
<comment type="similarity">
    <text evidence="18 19">Belongs to the papillomaviridae E7 protein family.</text>
</comment>
<dbReference type="GO" id="GO:0052170">
    <property type="term" value="P:symbiont-mediated suppression of host innate immune response"/>
    <property type="evidence" value="ECO:0007669"/>
    <property type="project" value="UniProtKB-KW"/>
</dbReference>
<dbReference type="GO" id="GO:0008270">
    <property type="term" value="F:zinc ion binding"/>
    <property type="evidence" value="ECO:0007669"/>
    <property type="project" value="UniProtKB-KW"/>
</dbReference>
<dbReference type="GO" id="GO:0003677">
    <property type="term" value="F:DNA binding"/>
    <property type="evidence" value="ECO:0007669"/>
    <property type="project" value="UniProtKB-UniRule"/>
</dbReference>
<keyword evidence="12 18" id="KW-0010">Activator</keyword>
<dbReference type="HAMAP" id="MF_04004">
    <property type="entry name" value="PPV_E7"/>
    <property type="match status" value="1"/>
</dbReference>
<proteinExistence type="inferred from homology"/>
<dbReference type="Gene3D" id="3.30.160.330">
    <property type="match status" value="1"/>
</dbReference>
<keyword evidence="5 18" id="KW-1090">Inhibition of host innate immune response by virus</keyword>
<keyword evidence="3 18" id="KW-1048">Host nucleus</keyword>
<dbReference type="GO" id="GO:0019904">
    <property type="term" value="F:protein domain specific binding"/>
    <property type="evidence" value="ECO:0007669"/>
    <property type="project" value="UniProtKB-UniRule"/>
</dbReference>
<evidence type="ECO:0000256" key="9">
    <source>
        <dbReference type="ARBA" id="ARBA00022833"/>
    </source>
</evidence>
<evidence type="ECO:0000256" key="4">
    <source>
        <dbReference type="ARBA" id="ARBA00022581"/>
    </source>
</evidence>
<feature type="short sequence motif" description="Nuclear export signal" evidence="18">
    <location>
        <begin position="80"/>
        <end position="88"/>
    </location>
</feature>
<keyword evidence="1 18" id="KW-1121">Modulation of host cell cycle by virus</keyword>
<dbReference type="GO" id="GO:0039502">
    <property type="term" value="P:symbiont-mediated suppression of host type I interferon-mediated signaling pathway"/>
    <property type="evidence" value="ECO:0007669"/>
    <property type="project" value="UniProtKB-UniRule"/>
</dbReference>
<dbReference type="Proteomes" id="UP000113462">
    <property type="component" value="Genome"/>
</dbReference>
<dbReference type="GO" id="GO:0042025">
    <property type="term" value="C:host cell nucleus"/>
    <property type="evidence" value="ECO:0007669"/>
    <property type="project" value="UniProtKB-SubCell"/>
</dbReference>
<organism evidence="20 21">
    <name type="scientific">Human papillomavirus 51</name>
    <dbReference type="NCBI Taxonomy" id="10595"/>
    <lineage>
        <taxon>Viruses</taxon>
        <taxon>Monodnaviria</taxon>
        <taxon>Shotokuvirae</taxon>
        <taxon>Cossaviricota</taxon>
        <taxon>Papovaviricetes</taxon>
        <taxon>Zurhausenvirales</taxon>
        <taxon>Papillomaviridae</taxon>
        <taxon>Firstpapillomavirinae</taxon>
        <taxon>Alphapapillomavirus</taxon>
        <taxon>Alphapapillomavirus 5</taxon>
    </lineage>
</organism>
<keyword evidence="2 18" id="KW-0244">Early protein</keyword>
<dbReference type="GO" id="GO:0006351">
    <property type="term" value="P:DNA-templated transcription"/>
    <property type="evidence" value="ECO:0007669"/>
    <property type="project" value="UniProtKB-UniRule"/>
</dbReference>
<keyword evidence="9 18" id="KW-0862">Zinc</keyword>
<dbReference type="EMBL" id="KF436882">
    <property type="protein sequence ID" value="ALJ32974.1"/>
    <property type="molecule type" value="Genomic_DNA"/>
</dbReference>
<dbReference type="PIRSF" id="PIRSF003407">
    <property type="entry name" value="Papvi_E7"/>
    <property type="match status" value="1"/>
</dbReference>
<evidence type="ECO:0000256" key="11">
    <source>
        <dbReference type="ARBA" id="ARBA00023125"/>
    </source>
</evidence>
<evidence type="ECO:0000256" key="15">
    <source>
        <dbReference type="ARBA" id="ARBA00023258"/>
    </source>
</evidence>
<protein>
    <recommendedName>
        <fullName evidence="18 19">Protein E7</fullName>
    </recommendedName>
</protein>
<evidence type="ECO:0000256" key="1">
    <source>
        <dbReference type="ARBA" id="ARBA00022504"/>
    </source>
</evidence>
<dbReference type="SUPFAM" id="SSF161234">
    <property type="entry name" value="E7 C-terminal domain-like"/>
    <property type="match status" value="1"/>
</dbReference>
<dbReference type="GO" id="GO:0039645">
    <property type="term" value="P:symbiont-mediated perturbation of host cell cycle G1/S transition checkpoint"/>
    <property type="evidence" value="ECO:0007669"/>
    <property type="project" value="UniProtKB-UniRule"/>
</dbReference>
<keyword evidence="15" id="KW-0922">Interferon antiviral system evasion</keyword>
<keyword evidence="13 18" id="KW-0804">Transcription</keyword>
<feature type="short sequence motif" description="LXCXE motif; interaction with host RB1 and TMEM173/STING" evidence="18">
    <location>
        <begin position="23"/>
        <end position="27"/>
    </location>
</feature>
<comment type="subcellular location">
    <subcellularLocation>
        <location evidence="18">Host cytoplasm</location>
    </subcellularLocation>
    <subcellularLocation>
        <location evidence="18">Host nucleus</location>
    </subcellularLocation>
    <text evidence="18">Predominantly found in the host nucleus.</text>
</comment>
<evidence type="ECO:0000256" key="17">
    <source>
        <dbReference type="ARBA" id="ARBA00023309"/>
    </source>
</evidence>
<organismHost>
    <name type="scientific">Homo sapiens</name>
    <name type="common">Human</name>
    <dbReference type="NCBI Taxonomy" id="9606"/>
</organismHost>
<comment type="function">
    <text evidence="18">Plays a role in viral genome replication by driving entry of quiescent cells into the cell cycle. Stimulation of progression from G1 to S phase allows the virus to efficiently use the cellular DNA replicating machinery to achieve viral genome replication. E7 protein has both transforming and trans-activating activities. Induces the disassembly of the E2F1 transcription factor from RB1, with subsequent transcriptional activation of E2F1-regulated S-phase genes. Interferes with host histone deacetylation mediated by HDAC1 and HDAC2, leading to transcription activation. Plays also a role in the inhibition of both antiviral and antiproliferative functions of host interferon alpha. Interaction with host TMEM173/STING impairs the ability of TMEM173/STING to sense cytosolic DNA and promote the production of type I interferon (IFN-alpha and IFN-beta).</text>
</comment>
<evidence type="ECO:0000256" key="19">
    <source>
        <dbReference type="PIRNR" id="PIRNR003407"/>
    </source>
</evidence>
<name>A0A0N7I6Z4_HPV51</name>
<keyword evidence="6 18" id="KW-0479">Metal-binding</keyword>
<keyword evidence="16 18" id="KW-0899">Viral immunoevasion</keyword>
<dbReference type="GO" id="GO:0003700">
    <property type="term" value="F:DNA-binding transcription factor activity"/>
    <property type="evidence" value="ECO:0007669"/>
    <property type="project" value="UniProtKB-UniRule"/>
</dbReference>
<keyword evidence="17 18" id="KW-1078">G1/S host cell cycle checkpoint dysregulation by virus</keyword>
<evidence type="ECO:0000256" key="7">
    <source>
        <dbReference type="ARBA" id="ARBA00022771"/>
    </source>
</evidence>
<comment type="function">
    <text evidence="19">E7 protein has both transforming and trans-activating activities.</text>
</comment>
<evidence type="ECO:0000313" key="21">
    <source>
        <dbReference type="Proteomes" id="UP000113462"/>
    </source>
</evidence>
<comment type="domain">
    <text evidence="18">The E7 terminal domain is an intrinsically disordered domain, whose flexibility and conformational transitions confer target adaptability to the oncoprotein. It allows adaptation to a variety of protein targets and exposes the PEST degradation sequence that regulates its turnover in the cell.</text>
</comment>
<dbReference type="InterPro" id="IPR000148">
    <property type="entry name" value="Papilloma_E7"/>
</dbReference>
<evidence type="ECO:0000256" key="8">
    <source>
        <dbReference type="ARBA" id="ARBA00022830"/>
    </source>
</evidence>
<dbReference type="Pfam" id="PF00527">
    <property type="entry name" value="E7"/>
    <property type="match status" value="1"/>
</dbReference>
<accession>A0A0N7I6Z4</accession>
<evidence type="ECO:0000256" key="13">
    <source>
        <dbReference type="ARBA" id="ARBA00023163"/>
    </source>
</evidence>
<sequence>MRGNVPQVQDVVLHLTPQTEIDLQCYEQFDSSEEEDEVDNMRDQLPERRAGQATCYRIEAPCCRCSSVVQLAVESSGDTLRVVQQMLMGELSLVCPCCANN</sequence>
<evidence type="ECO:0000256" key="6">
    <source>
        <dbReference type="ARBA" id="ARBA00022723"/>
    </source>
</evidence>
<keyword evidence="4 18" id="KW-0945">Host-virus interaction</keyword>
<evidence type="ECO:0000313" key="20">
    <source>
        <dbReference type="EMBL" id="ALJ32974.1"/>
    </source>
</evidence>
<evidence type="ECO:0000256" key="5">
    <source>
        <dbReference type="ARBA" id="ARBA00022632"/>
    </source>
</evidence>
<dbReference type="GO" id="GO:0030430">
    <property type="term" value="C:host cell cytoplasm"/>
    <property type="evidence" value="ECO:0007669"/>
    <property type="project" value="UniProtKB-SubCell"/>
</dbReference>
<keyword evidence="11 18" id="KW-0238">DNA-binding</keyword>
<evidence type="ECO:0000256" key="12">
    <source>
        <dbReference type="ARBA" id="ARBA00023159"/>
    </source>
</evidence>
<keyword evidence="14 18" id="KW-1035">Host cytoplasm</keyword>
<evidence type="ECO:0000256" key="18">
    <source>
        <dbReference type="HAMAP-Rule" id="MF_04004"/>
    </source>
</evidence>
<evidence type="ECO:0000256" key="16">
    <source>
        <dbReference type="ARBA" id="ARBA00023280"/>
    </source>
</evidence>
<keyword evidence="7 18" id="KW-0863">Zinc-finger</keyword>
<keyword evidence="10 18" id="KW-0805">Transcription regulation</keyword>
<comment type="PTM">
    <text evidence="18">Highly phosphorylated.</text>
</comment>
<comment type="caution">
    <text evidence="18">Lacks conserved residue(s) required for the propagation of feature annotation.</text>
</comment>
<comment type="subunit">
    <text evidence="18">Homodimer. Homooligomer. Interacts with host RB1; this interaction induces dissociation of RB1-E2F1 complex thereby disrupting RB1 activity. Interacts with host EP300; this interaction represses EP300 transcriptional activity. Interacts with protein E2; this interaction inhibits E7 oncogenic activity. Interacts with host TMEM173/STING; this interaction impairs the ability of TMEM173/STING to sense cytosolic DNA and promote the production of type I interferon (IFN-alpha and IFN-beta).</text>
</comment>
<evidence type="ECO:0000256" key="10">
    <source>
        <dbReference type="ARBA" id="ARBA00023015"/>
    </source>
</evidence>
<feature type="zinc finger region" evidence="18">
    <location>
        <begin position="62"/>
        <end position="98"/>
    </location>
</feature>
<reference evidence="20 21" key="1">
    <citation type="journal article" date="2013" name="Virology">
        <title>Human papillomavirus genome variants.</title>
        <authorList>
            <person name="Burk R.D."/>
            <person name="Harari A."/>
            <person name="Chen Z."/>
        </authorList>
    </citation>
    <scope>NUCLEOTIDE SEQUENCE [LARGE SCALE GENOMIC DNA]</scope>
    <source>
        <strain evidence="20">Qv00495</strain>
    </source>
</reference>
<evidence type="ECO:0000256" key="2">
    <source>
        <dbReference type="ARBA" id="ARBA00022518"/>
    </source>
</evidence>
<evidence type="ECO:0000256" key="3">
    <source>
        <dbReference type="ARBA" id="ARBA00022562"/>
    </source>
</evidence>
<gene>
    <name evidence="18 20" type="primary">E7</name>
</gene>